<sequence length="340" mass="36539">MDPEGSETSSGSLEQPEQPPGRPVRSGSLAPRARPVRSARSSRRPGAGADAQPSTTPTAPEHKTSARDEDEAPQSAEKEEAIQQRAEGRAKVPPKFRDSLKKFFFSPTGGLKVARLGLLIGALACFITAKAHEWYIAVTILEILIVLYFILSYMLTLHHLLTYLDWPLLDLINTCISAVFLSIVAVLAMQEKERKHLFYLGGILCLTAVLMTVIDGILVTKMIRNILKKFLGFSTETKPVPALADSKAPPKTTKPAPSKPPKKASSKAPKRAASKAPKRAASKAPKRASSKAPKRAASKAPKRASSKAPKRVSSKAPSQASSKAPKRVSSKAPTQAPSQT</sequence>
<evidence type="ECO:0000256" key="1">
    <source>
        <dbReference type="ARBA" id="ARBA00004141"/>
    </source>
</evidence>
<feature type="compositionally biased region" description="Basic and acidic residues" evidence="6">
    <location>
        <begin position="76"/>
        <end position="91"/>
    </location>
</feature>
<comment type="subcellular location">
    <subcellularLocation>
        <location evidence="1">Membrane</location>
        <topology evidence="1">Multi-pass membrane protein</topology>
    </subcellularLocation>
</comment>
<evidence type="ECO:0000256" key="7">
    <source>
        <dbReference type="SAM" id="Phobius"/>
    </source>
</evidence>
<feature type="compositionally biased region" description="Polar residues" evidence="6">
    <location>
        <begin position="331"/>
        <end position="340"/>
    </location>
</feature>
<dbReference type="Pfam" id="PF01284">
    <property type="entry name" value="MARVEL"/>
    <property type="match status" value="1"/>
</dbReference>
<keyword evidence="9" id="KW-1185">Reference proteome</keyword>
<reference evidence="10" key="1">
    <citation type="submission" date="2025-08" db="UniProtKB">
        <authorList>
            <consortium name="RefSeq"/>
        </authorList>
    </citation>
    <scope>IDENTIFICATION</scope>
    <source>
        <tissue evidence="10">Blood</tissue>
    </source>
</reference>
<evidence type="ECO:0000313" key="9">
    <source>
        <dbReference type="Proteomes" id="UP001652662"/>
    </source>
</evidence>
<evidence type="ECO:0000256" key="6">
    <source>
        <dbReference type="SAM" id="MobiDB-lite"/>
    </source>
</evidence>
<dbReference type="PROSITE" id="PS51225">
    <property type="entry name" value="MARVEL"/>
    <property type="match status" value="1"/>
</dbReference>
<evidence type="ECO:0000313" key="10">
    <source>
        <dbReference type="RefSeq" id="XP_008507207.1"/>
    </source>
</evidence>
<evidence type="ECO:0000256" key="4">
    <source>
        <dbReference type="ARBA" id="ARBA00023136"/>
    </source>
</evidence>
<feature type="compositionally biased region" description="Low complexity" evidence="6">
    <location>
        <begin position="246"/>
        <end position="256"/>
    </location>
</feature>
<feature type="transmembrane region" description="Helical" evidence="7">
    <location>
        <begin position="109"/>
        <end position="129"/>
    </location>
</feature>
<name>A0ABM2EN73_EQUPR</name>
<dbReference type="GeneID" id="103542081"/>
<proteinExistence type="predicted"/>
<feature type="compositionally biased region" description="Basic residues" evidence="6">
    <location>
        <begin position="260"/>
        <end position="313"/>
    </location>
</feature>
<evidence type="ECO:0000256" key="3">
    <source>
        <dbReference type="ARBA" id="ARBA00022989"/>
    </source>
</evidence>
<feature type="compositionally biased region" description="Basic residues" evidence="6">
    <location>
        <begin position="34"/>
        <end position="43"/>
    </location>
</feature>
<dbReference type="PANTHER" id="PTHR22776:SF43">
    <property type="entry name" value="CKLF-LIKE MARVEL TRANSMEMBRANE DOMAIN-CONTAINING PROTEIN 1"/>
    <property type="match status" value="1"/>
</dbReference>
<protein>
    <submittedName>
        <fullName evidence="10">Uncharacterized protein isoform X1</fullName>
    </submittedName>
</protein>
<feature type="compositionally biased region" description="Low complexity" evidence="6">
    <location>
        <begin position="314"/>
        <end position="323"/>
    </location>
</feature>
<keyword evidence="4 5" id="KW-0472">Membrane</keyword>
<feature type="region of interest" description="Disordered" evidence="6">
    <location>
        <begin position="242"/>
        <end position="340"/>
    </location>
</feature>
<feature type="domain" description="MARVEL" evidence="8">
    <location>
        <begin position="103"/>
        <end position="224"/>
    </location>
</feature>
<feature type="transmembrane region" description="Helical" evidence="7">
    <location>
        <begin position="168"/>
        <end position="190"/>
    </location>
</feature>
<feature type="compositionally biased region" description="Polar residues" evidence="6">
    <location>
        <begin position="1"/>
        <end position="15"/>
    </location>
</feature>
<feature type="region of interest" description="Disordered" evidence="6">
    <location>
        <begin position="1"/>
        <end position="91"/>
    </location>
</feature>
<dbReference type="RefSeq" id="XP_008507207.1">
    <property type="nucleotide sequence ID" value="XM_008508985.2"/>
</dbReference>
<organism evidence="9 10">
    <name type="scientific">Equus przewalskii</name>
    <name type="common">Przewalski's horse</name>
    <name type="synonym">Equus caballus przewalskii</name>
    <dbReference type="NCBI Taxonomy" id="9798"/>
    <lineage>
        <taxon>Eukaryota</taxon>
        <taxon>Metazoa</taxon>
        <taxon>Chordata</taxon>
        <taxon>Craniata</taxon>
        <taxon>Vertebrata</taxon>
        <taxon>Euteleostomi</taxon>
        <taxon>Mammalia</taxon>
        <taxon>Eutheria</taxon>
        <taxon>Laurasiatheria</taxon>
        <taxon>Perissodactyla</taxon>
        <taxon>Equidae</taxon>
        <taxon>Equus</taxon>
    </lineage>
</organism>
<keyword evidence="3 7" id="KW-1133">Transmembrane helix</keyword>
<dbReference type="PANTHER" id="PTHR22776">
    <property type="entry name" value="MARVEL-CONTAINING POTENTIAL LIPID RAFT-ASSOCIATED PROTEIN"/>
    <property type="match status" value="1"/>
</dbReference>
<accession>A0ABM2EN73</accession>
<evidence type="ECO:0000259" key="8">
    <source>
        <dbReference type="PROSITE" id="PS51225"/>
    </source>
</evidence>
<evidence type="ECO:0000256" key="2">
    <source>
        <dbReference type="ARBA" id="ARBA00022692"/>
    </source>
</evidence>
<dbReference type="InterPro" id="IPR008253">
    <property type="entry name" value="Marvel"/>
</dbReference>
<gene>
    <name evidence="10" type="primary">LOC103542081</name>
</gene>
<feature type="transmembrane region" description="Helical" evidence="7">
    <location>
        <begin position="196"/>
        <end position="219"/>
    </location>
</feature>
<dbReference type="InterPro" id="IPR050578">
    <property type="entry name" value="MARVEL-CKLF_proteins"/>
</dbReference>
<evidence type="ECO:0000256" key="5">
    <source>
        <dbReference type="PROSITE-ProRule" id="PRU00581"/>
    </source>
</evidence>
<keyword evidence="2 5" id="KW-0812">Transmembrane</keyword>
<dbReference type="Proteomes" id="UP001652662">
    <property type="component" value="Chromosome 3"/>
</dbReference>
<feature type="transmembrane region" description="Helical" evidence="7">
    <location>
        <begin position="135"/>
        <end position="156"/>
    </location>
</feature>